<dbReference type="EMBL" id="CAJNOM010000662">
    <property type="protein sequence ID" value="CAF1535633.1"/>
    <property type="molecule type" value="Genomic_DNA"/>
</dbReference>
<dbReference type="Proteomes" id="UP000663877">
    <property type="component" value="Unassembled WGS sequence"/>
</dbReference>
<organism evidence="1 4">
    <name type="scientific">Adineta steineri</name>
    <dbReference type="NCBI Taxonomy" id="433720"/>
    <lineage>
        <taxon>Eukaryota</taxon>
        <taxon>Metazoa</taxon>
        <taxon>Spiralia</taxon>
        <taxon>Gnathifera</taxon>
        <taxon>Rotifera</taxon>
        <taxon>Eurotatoria</taxon>
        <taxon>Bdelloidea</taxon>
        <taxon>Adinetida</taxon>
        <taxon>Adinetidae</taxon>
        <taxon>Adineta</taxon>
    </lineage>
</organism>
<keyword evidence="3" id="KW-1185">Reference proteome</keyword>
<dbReference type="Proteomes" id="UP000663832">
    <property type="component" value="Unassembled WGS sequence"/>
</dbReference>
<proteinExistence type="predicted"/>
<sequence>MGDDTTIIAIDEINQRAYQSIKYSFDPIPQISYALQHLPYAIPNTPQSKYYVQLLLGGDASMANCEYTAYWKYGGYYLNVFPSHWMNGSTFEIKKYLNFTYKMIHSNNSSSDEDYWYTNEICETEDGNKPPCQEIFFKKNTEIPLRLNQVVYRGYRFIQTTINYNVISIGKPDDKYFNSMPKDWPTKCEDVDLGLTYYPQSATIKLNKSAEFHVSLSTPPHQIIGNGTVLVQWNTTDCIDCFTLSPKQFTFNMNNFQENQILTITRIKNAPRSVIIPILHGEGYEFIPPERFQIYID</sequence>
<gene>
    <name evidence="1" type="ORF">BJG266_LOCUS13905</name>
    <name evidence="2" type="ORF">QVE165_LOCUS45888</name>
</gene>
<dbReference type="AlphaFoldDB" id="A0A814E2B4"/>
<evidence type="ECO:0000313" key="2">
    <source>
        <dbReference type="EMBL" id="CAF1535633.1"/>
    </source>
</evidence>
<dbReference type="EMBL" id="CAJNOI010000057">
    <property type="protein sequence ID" value="CAF0963651.1"/>
    <property type="molecule type" value="Genomic_DNA"/>
</dbReference>
<evidence type="ECO:0000313" key="3">
    <source>
        <dbReference type="Proteomes" id="UP000663832"/>
    </source>
</evidence>
<name>A0A814E2B4_9BILA</name>
<reference evidence="1" key="1">
    <citation type="submission" date="2021-02" db="EMBL/GenBank/DDBJ databases">
        <authorList>
            <person name="Nowell W R."/>
        </authorList>
    </citation>
    <scope>NUCLEOTIDE SEQUENCE</scope>
</reference>
<comment type="caution">
    <text evidence="1">The sequence shown here is derived from an EMBL/GenBank/DDBJ whole genome shotgun (WGS) entry which is preliminary data.</text>
</comment>
<evidence type="ECO:0000313" key="4">
    <source>
        <dbReference type="Proteomes" id="UP000663877"/>
    </source>
</evidence>
<evidence type="ECO:0000313" key="1">
    <source>
        <dbReference type="EMBL" id="CAF0963651.1"/>
    </source>
</evidence>
<dbReference type="OrthoDB" id="9972628at2759"/>
<accession>A0A814E2B4</accession>
<protein>
    <submittedName>
        <fullName evidence="1">Uncharacterized protein</fullName>
    </submittedName>
</protein>